<dbReference type="RefSeq" id="WP_012120116.1">
    <property type="nucleotide sequence ID" value="NC_009767.1"/>
</dbReference>
<feature type="domain" description="N-acetyltransferase" evidence="1">
    <location>
        <begin position="8"/>
        <end position="161"/>
    </location>
</feature>
<keyword evidence="2" id="KW-0808">Transferase</keyword>
<dbReference type="GO" id="GO:0016747">
    <property type="term" value="F:acyltransferase activity, transferring groups other than amino-acyl groups"/>
    <property type="evidence" value="ECO:0007669"/>
    <property type="project" value="InterPro"/>
</dbReference>
<dbReference type="PANTHER" id="PTHR43792">
    <property type="entry name" value="GNAT FAMILY, PUTATIVE (AFU_ORTHOLOGUE AFUA_3G00765)-RELATED-RELATED"/>
    <property type="match status" value="1"/>
</dbReference>
<evidence type="ECO:0000313" key="2">
    <source>
        <dbReference type="EMBL" id="ABU57688.1"/>
    </source>
</evidence>
<dbReference type="InterPro" id="IPR051531">
    <property type="entry name" value="N-acetyltransferase"/>
</dbReference>
<sequence>MELRGPRVLIRPWKQHDDELADDWPPYNDPFDPLWNLPRPSSFSNGMWNALLDYGAYRRSWAVEHGGALIGRISLREIDERRGQARLGITFAAPYVGQGLGTEALTLFLDYYFETLRYHLIALDVAAPNVRAVRCYTRLGFQYIESDWRNAGALFDRRVLDQPVYAPLRRHFRDDARGLKVEFFEMRLYREEWMRRRTPTGAGHHG</sequence>
<organism evidence="2 3">
    <name type="scientific">Roseiflexus castenholzii (strain DSM 13941 / HLO8)</name>
    <dbReference type="NCBI Taxonomy" id="383372"/>
    <lineage>
        <taxon>Bacteria</taxon>
        <taxon>Bacillati</taxon>
        <taxon>Chloroflexota</taxon>
        <taxon>Chloroflexia</taxon>
        <taxon>Chloroflexales</taxon>
        <taxon>Roseiflexineae</taxon>
        <taxon>Roseiflexaceae</taxon>
        <taxon>Roseiflexus</taxon>
    </lineage>
</organism>
<dbReference type="SUPFAM" id="SSF55729">
    <property type="entry name" value="Acyl-CoA N-acyltransferases (Nat)"/>
    <property type="match status" value="1"/>
</dbReference>
<reference evidence="2 3" key="1">
    <citation type="submission" date="2007-08" db="EMBL/GenBank/DDBJ databases">
        <title>Complete sequence of Roseiflexus castenholzii DSM 13941.</title>
        <authorList>
            <consortium name="US DOE Joint Genome Institute"/>
            <person name="Copeland A."/>
            <person name="Lucas S."/>
            <person name="Lapidus A."/>
            <person name="Barry K."/>
            <person name="Glavina del Rio T."/>
            <person name="Dalin E."/>
            <person name="Tice H."/>
            <person name="Pitluck S."/>
            <person name="Thompson L.S."/>
            <person name="Brettin T."/>
            <person name="Bruce D."/>
            <person name="Detter J.C."/>
            <person name="Han C."/>
            <person name="Tapia R."/>
            <person name="Schmutz J."/>
            <person name="Larimer F."/>
            <person name="Land M."/>
            <person name="Hauser L."/>
            <person name="Kyrpides N."/>
            <person name="Mikhailova N."/>
            <person name="Bryant D.A."/>
            <person name="Hanada S."/>
            <person name="Tsukatani Y."/>
            <person name="Richardson P."/>
        </authorList>
    </citation>
    <scope>NUCLEOTIDE SEQUENCE [LARGE SCALE GENOMIC DNA]</scope>
    <source>
        <strain evidence="3">DSM 13941 / HLO8</strain>
    </source>
</reference>
<dbReference type="KEGG" id="rca:Rcas_1595"/>
<dbReference type="Gene3D" id="3.40.630.30">
    <property type="match status" value="1"/>
</dbReference>
<dbReference type="Proteomes" id="UP000000263">
    <property type="component" value="Chromosome"/>
</dbReference>
<dbReference type="InterPro" id="IPR000182">
    <property type="entry name" value="GNAT_dom"/>
</dbReference>
<dbReference type="EMBL" id="CP000804">
    <property type="protein sequence ID" value="ABU57688.1"/>
    <property type="molecule type" value="Genomic_DNA"/>
</dbReference>
<dbReference type="OrthoDB" id="9795206at2"/>
<protein>
    <submittedName>
        <fullName evidence="2">GCN5-related N-acetyltransferase</fullName>
    </submittedName>
</protein>
<dbReference type="HOGENOM" id="CLU_013985_16_0_0"/>
<keyword evidence="3" id="KW-1185">Reference proteome</keyword>
<evidence type="ECO:0000259" key="1">
    <source>
        <dbReference type="PROSITE" id="PS51186"/>
    </source>
</evidence>
<dbReference type="AlphaFoldDB" id="A7NJL8"/>
<gene>
    <name evidence="2" type="ordered locus">Rcas_1595</name>
</gene>
<name>A7NJL8_ROSCS</name>
<dbReference type="eggNOG" id="COG1670">
    <property type="taxonomic scope" value="Bacteria"/>
</dbReference>
<accession>A7NJL8</accession>
<dbReference type="InterPro" id="IPR016181">
    <property type="entry name" value="Acyl_CoA_acyltransferase"/>
</dbReference>
<dbReference type="Pfam" id="PF13302">
    <property type="entry name" value="Acetyltransf_3"/>
    <property type="match status" value="1"/>
</dbReference>
<evidence type="ECO:0000313" key="3">
    <source>
        <dbReference type="Proteomes" id="UP000000263"/>
    </source>
</evidence>
<dbReference type="STRING" id="383372.Rcas_1595"/>
<proteinExistence type="predicted"/>
<dbReference type="PROSITE" id="PS51186">
    <property type="entry name" value="GNAT"/>
    <property type="match status" value="1"/>
</dbReference>